<evidence type="ECO:0000256" key="1">
    <source>
        <dbReference type="ARBA" id="ARBA00023015"/>
    </source>
</evidence>
<dbReference type="SUPFAM" id="SSF48498">
    <property type="entry name" value="Tetracyclin repressor-like, C-terminal domain"/>
    <property type="match status" value="1"/>
</dbReference>
<dbReference type="EMBL" id="CP073708">
    <property type="protein sequence ID" value="QUO40994.1"/>
    <property type="molecule type" value="Genomic_DNA"/>
</dbReference>
<protein>
    <submittedName>
        <fullName evidence="6">TetR/AcrR family transcriptional regulator</fullName>
    </submittedName>
</protein>
<keyword evidence="3" id="KW-0804">Transcription</keyword>
<dbReference type="RefSeq" id="WP_198827506.1">
    <property type="nucleotide sequence ID" value="NZ_CP066308.1"/>
</dbReference>
<dbReference type="Pfam" id="PF00440">
    <property type="entry name" value="TetR_N"/>
    <property type="match status" value="1"/>
</dbReference>
<accession>A0A7T5EJR9</accession>
<dbReference type="KEGG" id="bcop:JD108_18925"/>
<dbReference type="Proteomes" id="UP000595847">
    <property type="component" value="Chromosome"/>
</dbReference>
<dbReference type="InterPro" id="IPR036271">
    <property type="entry name" value="Tet_transcr_reg_TetR-rel_C_sf"/>
</dbReference>
<dbReference type="InterPro" id="IPR001647">
    <property type="entry name" value="HTH_TetR"/>
</dbReference>
<dbReference type="PANTHER" id="PTHR30055:SF226">
    <property type="entry name" value="HTH-TYPE TRANSCRIPTIONAL REGULATOR PKSA"/>
    <property type="match status" value="1"/>
</dbReference>
<dbReference type="GO" id="GO:0000976">
    <property type="term" value="F:transcription cis-regulatory region binding"/>
    <property type="evidence" value="ECO:0007669"/>
    <property type="project" value="TreeGrafter"/>
</dbReference>
<evidence type="ECO:0000256" key="2">
    <source>
        <dbReference type="ARBA" id="ARBA00023125"/>
    </source>
</evidence>
<evidence type="ECO:0000313" key="9">
    <source>
        <dbReference type="Proteomes" id="UP000677234"/>
    </source>
</evidence>
<keyword evidence="9" id="KW-1185">Reference proteome</keyword>
<dbReference type="InterPro" id="IPR009057">
    <property type="entry name" value="Homeodomain-like_sf"/>
</dbReference>
<dbReference type="GO" id="GO:0003700">
    <property type="term" value="F:DNA-binding transcription factor activity"/>
    <property type="evidence" value="ECO:0007669"/>
    <property type="project" value="TreeGrafter"/>
</dbReference>
<keyword evidence="2 4" id="KW-0238">DNA-binding</keyword>
<dbReference type="Gene3D" id="1.10.357.10">
    <property type="entry name" value="Tetracycline Repressor, domain 2"/>
    <property type="match status" value="1"/>
</dbReference>
<dbReference type="FunFam" id="1.10.10.60:FF:000141">
    <property type="entry name" value="TetR family transcriptional regulator"/>
    <property type="match status" value="1"/>
</dbReference>
<keyword evidence="1" id="KW-0805">Transcription regulation</keyword>
<dbReference type="AlphaFoldDB" id="A0A7T5EJR9"/>
<dbReference type="PROSITE" id="PS50977">
    <property type="entry name" value="HTH_TETR_2"/>
    <property type="match status" value="1"/>
</dbReference>
<dbReference type="InterPro" id="IPR050109">
    <property type="entry name" value="HTH-type_TetR-like_transc_reg"/>
</dbReference>
<sequence>MARKQEQRSEETKHSILQAAGQLFRERGYDAVTMREIAKAAGCSHTTIYIYFKDKEALLHQLSMAPLQDLFAEMQACLQDPSLPVDEKLFSTSWSFLRFCLKNRSMYALFFMTKSSRVDEKEPAMELQKLRNEMFGLLKEAVIAALPAPLTEEQAWAFARVYFFTLHGIIGTYAETEEPYEQLIERVGPTFELALRVSLAGCKQIAQEGDGSK</sequence>
<evidence type="ECO:0000259" key="5">
    <source>
        <dbReference type="PROSITE" id="PS50977"/>
    </source>
</evidence>
<dbReference type="InterPro" id="IPR025996">
    <property type="entry name" value="MT1864/Rv1816-like_C"/>
</dbReference>
<name>A0A7T5EJR9_9BACL</name>
<proteinExistence type="predicted"/>
<reference evidence="6 8" key="1">
    <citation type="submission" date="2020-12" db="EMBL/GenBank/DDBJ databases">
        <title>strain FJAT-54423T represents a novel species of the genus Brevibacillus.</title>
        <authorList>
            <person name="Tang R."/>
        </authorList>
    </citation>
    <scope>NUCLEOTIDE SEQUENCE [LARGE SCALE GENOMIC DNA]</scope>
    <source>
        <strain evidence="6 8">FJAT-54423</strain>
    </source>
</reference>
<reference evidence="7" key="2">
    <citation type="submission" date="2021-04" db="EMBL/GenBank/DDBJ databases">
        <title>Brevibacillus composti FJAT-54423, complete genome.</title>
        <authorList>
            <person name="Tang R."/>
        </authorList>
    </citation>
    <scope>NUCLEOTIDE SEQUENCE</scope>
    <source>
        <strain evidence="7">FJAT-54424</strain>
    </source>
</reference>
<dbReference type="SUPFAM" id="SSF46689">
    <property type="entry name" value="Homeodomain-like"/>
    <property type="match status" value="1"/>
</dbReference>
<dbReference type="GO" id="GO:0045892">
    <property type="term" value="P:negative regulation of DNA-templated transcription"/>
    <property type="evidence" value="ECO:0007669"/>
    <property type="project" value="UniProtKB-ARBA"/>
</dbReference>
<gene>
    <name evidence="6" type="ORF">JD108_18925</name>
    <name evidence="7" type="ORF">KDJ56_18865</name>
</gene>
<evidence type="ECO:0000313" key="8">
    <source>
        <dbReference type="Proteomes" id="UP000595847"/>
    </source>
</evidence>
<dbReference type="PANTHER" id="PTHR30055">
    <property type="entry name" value="HTH-TYPE TRANSCRIPTIONAL REGULATOR RUTR"/>
    <property type="match status" value="1"/>
</dbReference>
<evidence type="ECO:0000256" key="4">
    <source>
        <dbReference type="PROSITE-ProRule" id="PRU00335"/>
    </source>
</evidence>
<evidence type="ECO:0000256" key="3">
    <source>
        <dbReference type="ARBA" id="ARBA00023163"/>
    </source>
</evidence>
<dbReference type="Pfam" id="PF13305">
    <property type="entry name" value="TetR_C_33"/>
    <property type="match status" value="1"/>
</dbReference>
<dbReference type="PRINTS" id="PR00455">
    <property type="entry name" value="HTHTETR"/>
</dbReference>
<feature type="DNA-binding region" description="H-T-H motif" evidence="4">
    <location>
        <begin position="33"/>
        <end position="52"/>
    </location>
</feature>
<dbReference type="Proteomes" id="UP000677234">
    <property type="component" value="Chromosome"/>
</dbReference>
<dbReference type="EMBL" id="CP066308">
    <property type="protein sequence ID" value="QQE73909.1"/>
    <property type="molecule type" value="Genomic_DNA"/>
</dbReference>
<organism evidence="6 8">
    <name type="scientific">Brevibacillus composti</name>
    <dbReference type="NCBI Taxonomy" id="2796470"/>
    <lineage>
        <taxon>Bacteria</taxon>
        <taxon>Bacillati</taxon>
        <taxon>Bacillota</taxon>
        <taxon>Bacilli</taxon>
        <taxon>Bacillales</taxon>
        <taxon>Paenibacillaceae</taxon>
        <taxon>Brevibacillus</taxon>
    </lineage>
</organism>
<evidence type="ECO:0000313" key="6">
    <source>
        <dbReference type="EMBL" id="QQE73909.1"/>
    </source>
</evidence>
<evidence type="ECO:0000313" key="7">
    <source>
        <dbReference type="EMBL" id="QUO40994.1"/>
    </source>
</evidence>
<feature type="domain" description="HTH tetR-type" evidence="5">
    <location>
        <begin position="10"/>
        <end position="70"/>
    </location>
</feature>